<dbReference type="InterPro" id="IPR007627">
    <property type="entry name" value="RNA_pol_sigma70_r2"/>
</dbReference>
<dbReference type="NCBIfam" id="TIGR02937">
    <property type="entry name" value="sigma70-ECF"/>
    <property type="match status" value="1"/>
</dbReference>
<gene>
    <name evidence="7" type="ORF">AS180_20155</name>
</gene>
<keyword evidence="3" id="KW-0731">Sigma factor</keyword>
<dbReference type="InterPro" id="IPR036388">
    <property type="entry name" value="WH-like_DNA-bd_sf"/>
</dbReference>
<evidence type="ECO:0000313" key="8">
    <source>
        <dbReference type="Proteomes" id="UP000053681"/>
    </source>
</evidence>
<dbReference type="Gene3D" id="1.10.10.10">
    <property type="entry name" value="Winged helix-like DNA-binding domain superfamily/Winged helix DNA-binding domain"/>
    <property type="match status" value="1"/>
</dbReference>
<dbReference type="InterPro" id="IPR013325">
    <property type="entry name" value="RNA_pol_sigma_r2"/>
</dbReference>
<dbReference type="InterPro" id="IPR014284">
    <property type="entry name" value="RNA_pol_sigma-70_dom"/>
</dbReference>
<dbReference type="GO" id="GO:0006352">
    <property type="term" value="P:DNA-templated transcription initiation"/>
    <property type="evidence" value="ECO:0007669"/>
    <property type="project" value="InterPro"/>
</dbReference>
<dbReference type="Pfam" id="PF04542">
    <property type="entry name" value="Sigma70_r2"/>
    <property type="match status" value="1"/>
</dbReference>
<proteinExistence type="inferred from homology"/>
<dbReference type="Proteomes" id="UP000053681">
    <property type="component" value="Unassembled WGS sequence"/>
</dbReference>
<feature type="domain" description="RNA polymerase sigma-70 region 2" evidence="5">
    <location>
        <begin position="19"/>
        <end position="82"/>
    </location>
</feature>
<reference evidence="7 8" key="1">
    <citation type="submission" date="2015-11" db="EMBL/GenBank/DDBJ databases">
        <title>Bacillus caseinolyticus sp nov.</title>
        <authorList>
            <person name="Dastager S.G."/>
            <person name="Mawlankar R."/>
        </authorList>
    </citation>
    <scope>NUCLEOTIDE SEQUENCE [LARGE SCALE GENOMIC DNA]</scope>
    <source>
        <strain evidence="7 8">SGD-V-76</strain>
    </source>
</reference>
<evidence type="ECO:0000259" key="5">
    <source>
        <dbReference type="Pfam" id="PF04542"/>
    </source>
</evidence>
<dbReference type="CDD" id="cd06171">
    <property type="entry name" value="Sigma70_r4"/>
    <property type="match status" value="1"/>
</dbReference>
<evidence type="ECO:0000256" key="4">
    <source>
        <dbReference type="ARBA" id="ARBA00023163"/>
    </source>
</evidence>
<evidence type="ECO:0000313" key="7">
    <source>
        <dbReference type="EMBL" id="KSU86165.1"/>
    </source>
</evidence>
<sequence length="170" mass="20302">MTVEWIHVQDKELVIDEIMDRYGQEILQLAYSYVNSVAIAEDLTQDIFIKCYKNLHRYSGKAKFRTWLWRIAINHCKDFLRRWYNKNTVSTTDYFSSCINEKENTEQAVIQQEEDCELMSAVMKLPTKYKEVIYLFYYEELLIKDIALITEVGTNTVKTRLRRAKALFDK</sequence>
<name>A0A0V8JGK6_9BACI</name>
<accession>A0A0V8JGK6</accession>
<keyword evidence="8" id="KW-1185">Reference proteome</keyword>
<dbReference type="EMBL" id="LNQP01000109">
    <property type="protein sequence ID" value="KSU86165.1"/>
    <property type="molecule type" value="Genomic_DNA"/>
</dbReference>
<dbReference type="AlphaFoldDB" id="A0A0V8JGK6"/>
<dbReference type="Pfam" id="PF08281">
    <property type="entry name" value="Sigma70_r4_2"/>
    <property type="match status" value="1"/>
</dbReference>
<dbReference type="NCBIfam" id="NF006930">
    <property type="entry name" value="PRK09415.1"/>
    <property type="match status" value="1"/>
</dbReference>
<dbReference type="InterPro" id="IPR013249">
    <property type="entry name" value="RNA_pol_sigma70_r4_t2"/>
</dbReference>
<evidence type="ECO:0000256" key="3">
    <source>
        <dbReference type="ARBA" id="ARBA00023082"/>
    </source>
</evidence>
<keyword evidence="4" id="KW-0804">Transcription</keyword>
<dbReference type="PANTHER" id="PTHR43133">
    <property type="entry name" value="RNA POLYMERASE ECF-TYPE SIGMA FACTO"/>
    <property type="match status" value="1"/>
</dbReference>
<protein>
    <submittedName>
        <fullName evidence="7">RNA polymerase factor sigma C</fullName>
    </submittedName>
</protein>
<dbReference type="GO" id="GO:0003677">
    <property type="term" value="F:DNA binding"/>
    <property type="evidence" value="ECO:0007669"/>
    <property type="project" value="InterPro"/>
</dbReference>
<comment type="caution">
    <text evidence="7">The sequence shown here is derived from an EMBL/GenBank/DDBJ whole genome shotgun (WGS) entry which is preliminary data.</text>
</comment>
<feature type="domain" description="RNA polymerase sigma factor 70 region 4 type 2" evidence="6">
    <location>
        <begin position="117"/>
        <end position="166"/>
    </location>
</feature>
<dbReference type="InterPro" id="IPR039425">
    <property type="entry name" value="RNA_pol_sigma-70-like"/>
</dbReference>
<comment type="similarity">
    <text evidence="1">Belongs to the sigma-70 factor family. ECF subfamily.</text>
</comment>
<evidence type="ECO:0000259" key="6">
    <source>
        <dbReference type="Pfam" id="PF08281"/>
    </source>
</evidence>
<dbReference type="GO" id="GO:0016987">
    <property type="term" value="F:sigma factor activity"/>
    <property type="evidence" value="ECO:0007669"/>
    <property type="project" value="UniProtKB-KW"/>
</dbReference>
<dbReference type="Gene3D" id="1.10.1740.10">
    <property type="match status" value="1"/>
</dbReference>
<dbReference type="PANTHER" id="PTHR43133:SF60">
    <property type="entry name" value="RNA POLYMERASE SIGMA FACTOR SIGV"/>
    <property type="match status" value="1"/>
</dbReference>
<dbReference type="SUPFAM" id="SSF88659">
    <property type="entry name" value="Sigma3 and sigma4 domains of RNA polymerase sigma factors"/>
    <property type="match status" value="1"/>
</dbReference>
<evidence type="ECO:0000256" key="1">
    <source>
        <dbReference type="ARBA" id="ARBA00010641"/>
    </source>
</evidence>
<organism evidence="7 8">
    <name type="scientific">Priestia veravalensis</name>
    <dbReference type="NCBI Taxonomy" id="1414648"/>
    <lineage>
        <taxon>Bacteria</taxon>
        <taxon>Bacillati</taxon>
        <taxon>Bacillota</taxon>
        <taxon>Bacilli</taxon>
        <taxon>Bacillales</taxon>
        <taxon>Bacillaceae</taxon>
        <taxon>Priestia</taxon>
    </lineage>
</organism>
<dbReference type="InterPro" id="IPR013324">
    <property type="entry name" value="RNA_pol_sigma_r3/r4-like"/>
</dbReference>
<dbReference type="SUPFAM" id="SSF88946">
    <property type="entry name" value="Sigma2 domain of RNA polymerase sigma factors"/>
    <property type="match status" value="1"/>
</dbReference>
<keyword evidence="2" id="KW-0805">Transcription regulation</keyword>
<evidence type="ECO:0000256" key="2">
    <source>
        <dbReference type="ARBA" id="ARBA00023015"/>
    </source>
</evidence>